<dbReference type="RefSeq" id="WP_377554903.1">
    <property type="nucleotide sequence ID" value="NZ_JBHUHQ010000002.1"/>
</dbReference>
<dbReference type="EMBL" id="JBHUHQ010000002">
    <property type="protein sequence ID" value="MFD2043092.1"/>
    <property type="molecule type" value="Genomic_DNA"/>
</dbReference>
<dbReference type="Proteomes" id="UP001597383">
    <property type="component" value="Unassembled WGS sequence"/>
</dbReference>
<reference evidence="2" key="1">
    <citation type="journal article" date="2019" name="Int. J. Syst. Evol. Microbiol.">
        <title>The Global Catalogue of Microorganisms (GCM) 10K type strain sequencing project: providing services to taxonomists for standard genome sequencing and annotation.</title>
        <authorList>
            <consortium name="The Broad Institute Genomics Platform"/>
            <consortium name="The Broad Institute Genome Sequencing Center for Infectious Disease"/>
            <person name="Wu L."/>
            <person name="Ma J."/>
        </authorList>
    </citation>
    <scope>NUCLEOTIDE SEQUENCE [LARGE SCALE GENOMIC DNA]</scope>
    <source>
        <strain evidence="2">R28</strain>
    </source>
</reference>
<name>A0ABW4VXS2_9BACI</name>
<dbReference type="Gene3D" id="3.40.50.720">
    <property type="entry name" value="NAD(P)-binding Rossmann-like Domain"/>
    <property type="match status" value="1"/>
</dbReference>
<sequence>MANRGGTLASIVSVQDEVKAKEKHIKAGFIWLNSNGEQLAKLADLLEQNQLKVTIGHRFPLSESWNNGSS</sequence>
<dbReference type="Gene3D" id="3.90.180.10">
    <property type="entry name" value="Medium-chain alcohol dehydrogenases, catalytic domain"/>
    <property type="match status" value="1"/>
</dbReference>
<evidence type="ECO:0000313" key="2">
    <source>
        <dbReference type="Proteomes" id="UP001597383"/>
    </source>
</evidence>
<evidence type="ECO:0000313" key="1">
    <source>
        <dbReference type="EMBL" id="MFD2043092.1"/>
    </source>
</evidence>
<dbReference type="Pfam" id="PF13602">
    <property type="entry name" value="ADH_zinc_N_2"/>
    <property type="match status" value="1"/>
</dbReference>
<accession>A0ABW4VXS2</accession>
<protein>
    <submittedName>
        <fullName evidence="1">Zinc-binding dehydrogenase</fullName>
    </submittedName>
</protein>
<keyword evidence="2" id="KW-1185">Reference proteome</keyword>
<proteinExistence type="predicted"/>
<comment type="caution">
    <text evidence="1">The sequence shown here is derived from an EMBL/GenBank/DDBJ whole genome shotgun (WGS) entry which is preliminary data.</text>
</comment>
<organism evidence="1 2">
    <name type="scientific">Ornithinibacillus salinisoli</name>
    <dbReference type="NCBI Taxonomy" id="1848459"/>
    <lineage>
        <taxon>Bacteria</taxon>
        <taxon>Bacillati</taxon>
        <taxon>Bacillota</taxon>
        <taxon>Bacilli</taxon>
        <taxon>Bacillales</taxon>
        <taxon>Bacillaceae</taxon>
        <taxon>Ornithinibacillus</taxon>
    </lineage>
</organism>
<gene>
    <name evidence="1" type="ORF">ACFSJF_02050</name>
</gene>